<dbReference type="Gene3D" id="3.30.110.170">
    <property type="entry name" value="Protein of unknown function (DUF541), domain 1"/>
    <property type="match status" value="1"/>
</dbReference>
<dbReference type="PATRIC" id="fig|44252.3.peg.6082"/>
<dbReference type="InterPro" id="IPR052022">
    <property type="entry name" value="26kDa_periplasmic_antigen"/>
</dbReference>
<reference evidence="1 2" key="1">
    <citation type="submission" date="2014-04" db="EMBL/GenBank/DDBJ databases">
        <authorList>
            <person name="Bishop-Lilly K.A."/>
            <person name="Broomall S.M."/>
            <person name="Chain P.S."/>
            <person name="Chertkov O."/>
            <person name="Coyne S.R."/>
            <person name="Daligault H.E."/>
            <person name="Davenport K.W."/>
            <person name="Erkkila T."/>
            <person name="Frey K.G."/>
            <person name="Gibbons H.S."/>
            <person name="Gu W."/>
            <person name="Jaissle J."/>
            <person name="Johnson S.L."/>
            <person name="Koroleva G.I."/>
            <person name="Ladner J.T."/>
            <person name="Lo C.-C."/>
            <person name="Minogue T.D."/>
            <person name="Munk C."/>
            <person name="Palacios G.F."/>
            <person name="Redden C.L."/>
            <person name="Rosenzweig C.N."/>
            <person name="Scholz M.B."/>
            <person name="Teshima H."/>
            <person name="Xu Y."/>
        </authorList>
    </citation>
    <scope>NUCLEOTIDE SEQUENCE [LARGE SCALE GENOMIC DNA]</scope>
    <source>
        <strain evidence="1 2">8244</strain>
    </source>
</reference>
<evidence type="ECO:0008006" key="3">
    <source>
        <dbReference type="Google" id="ProtNLM"/>
    </source>
</evidence>
<dbReference type="GO" id="GO:0006974">
    <property type="term" value="P:DNA damage response"/>
    <property type="evidence" value="ECO:0007669"/>
    <property type="project" value="TreeGrafter"/>
</dbReference>
<dbReference type="Gene3D" id="3.30.70.2970">
    <property type="entry name" value="Protein of unknown function (DUF541), domain 2"/>
    <property type="match status" value="1"/>
</dbReference>
<organism evidence="1 2">
    <name type="scientific">Paenibacillus macerans</name>
    <name type="common">Bacillus macerans</name>
    <dbReference type="NCBI Taxonomy" id="44252"/>
    <lineage>
        <taxon>Bacteria</taxon>
        <taxon>Bacillati</taxon>
        <taxon>Bacillota</taxon>
        <taxon>Bacilli</taxon>
        <taxon>Bacillales</taxon>
        <taxon>Paenibacillaceae</taxon>
        <taxon>Paenibacillus</taxon>
    </lineage>
</organism>
<evidence type="ECO:0000313" key="2">
    <source>
        <dbReference type="Proteomes" id="UP000029278"/>
    </source>
</evidence>
<accession>A0A090YMQ6</accession>
<gene>
    <name evidence="1" type="ORF">DJ90_4899</name>
</gene>
<dbReference type="PANTHER" id="PTHR34387">
    <property type="entry name" value="SLR1258 PROTEIN"/>
    <property type="match status" value="1"/>
</dbReference>
<dbReference type="EMBL" id="JMQA01000052">
    <property type="protein sequence ID" value="KFM93435.1"/>
    <property type="molecule type" value="Genomic_DNA"/>
</dbReference>
<proteinExistence type="predicted"/>
<dbReference type="PANTHER" id="PTHR34387:SF2">
    <property type="entry name" value="SLR1258 PROTEIN"/>
    <property type="match status" value="1"/>
</dbReference>
<dbReference type="Pfam" id="PF04402">
    <property type="entry name" value="SIMPL"/>
    <property type="match status" value="1"/>
</dbReference>
<name>A0A090YMQ6_PAEMA</name>
<dbReference type="RefSeq" id="WP_036627134.1">
    <property type="nucleotide sequence ID" value="NZ_BGML01000020.1"/>
</dbReference>
<dbReference type="AlphaFoldDB" id="A0A090YMQ6"/>
<dbReference type="GeneID" id="77010250"/>
<dbReference type="Proteomes" id="UP000029278">
    <property type="component" value="Unassembled WGS sequence"/>
</dbReference>
<sequence length="253" mass="27023">MKMWLKPAASILIAGSLLMGGAYVNGSWGLVGTANAAESNFQTNVVSVQGKGEITVKPDVAYLSIGVVTKAKTAQEAQKTNGEKAAKLTKLLKETWGINEKDIQTGQFSVRPDYTYNDKTGAESINGYTARYSLDVTYRNLDKVGELLDAASAAGANQIDDIRFGAEKPEQYEEEVIQKAMADAGRKANILVKAAGRTLGQAVSISLENASMPSISVQYKAVNEVAMDSAGSTPVEAGEIELRTTVNVVYEMK</sequence>
<dbReference type="OrthoDB" id="1682722at2"/>
<dbReference type="InterPro" id="IPR007497">
    <property type="entry name" value="SIMPL/DUF541"/>
</dbReference>
<keyword evidence="2" id="KW-1185">Reference proteome</keyword>
<comment type="caution">
    <text evidence="1">The sequence shown here is derived from an EMBL/GenBank/DDBJ whole genome shotgun (WGS) entry which is preliminary data.</text>
</comment>
<evidence type="ECO:0000313" key="1">
    <source>
        <dbReference type="EMBL" id="KFM93435.1"/>
    </source>
</evidence>
<protein>
    <recommendedName>
        <fullName evidence="3">DUF541 domain-containing protein</fullName>
    </recommendedName>
</protein>
<dbReference type="HOGENOM" id="CLU_080344_1_1_9"/>